<accession>A9D661</accession>
<keyword evidence="2" id="KW-1185">Reference proteome</keyword>
<evidence type="ECO:0000313" key="2">
    <source>
        <dbReference type="Proteomes" id="UP000005839"/>
    </source>
</evidence>
<gene>
    <name evidence="1" type="ORF">KT99_16986</name>
</gene>
<dbReference type="AlphaFoldDB" id="A9D661"/>
<reference evidence="1 2" key="1">
    <citation type="submission" date="2007-10" db="EMBL/GenBank/DDBJ databases">
        <authorList>
            <person name="Yayanos A."/>
            <person name="Ferriera S."/>
            <person name="Johnson J."/>
            <person name="Kravitz S."/>
            <person name="Halpern A."/>
            <person name="Remington K."/>
            <person name="Beeson K."/>
            <person name="Tran B."/>
            <person name="Rogers Y.-H."/>
            <person name="Friedman R."/>
            <person name="Venter J.C."/>
        </authorList>
    </citation>
    <scope>NUCLEOTIDE SEQUENCE [LARGE SCALE GENOMIC DNA]</scope>
    <source>
        <strain evidence="1 2">KT99</strain>
    </source>
</reference>
<dbReference type="EMBL" id="ABIC01000011">
    <property type="protein sequence ID" value="EDQ01211.1"/>
    <property type="molecule type" value="Genomic_DNA"/>
</dbReference>
<organism evidence="1 2">
    <name type="scientific">Shewanella benthica KT99</name>
    <dbReference type="NCBI Taxonomy" id="314608"/>
    <lineage>
        <taxon>Bacteria</taxon>
        <taxon>Pseudomonadati</taxon>
        <taxon>Pseudomonadota</taxon>
        <taxon>Gammaproteobacteria</taxon>
        <taxon>Alteromonadales</taxon>
        <taxon>Shewanellaceae</taxon>
        <taxon>Shewanella</taxon>
    </lineage>
</organism>
<comment type="caution">
    <text evidence="1">The sequence shown here is derived from an EMBL/GenBank/DDBJ whole genome shotgun (WGS) entry which is preliminary data.</text>
</comment>
<dbReference type="Proteomes" id="UP000005839">
    <property type="component" value="Unassembled WGS sequence"/>
</dbReference>
<name>A9D661_9GAMM</name>
<dbReference type="STRING" id="314608.KT99_16986"/>
<sequence length="170" mass="18519">MYNQTLLVTNELDMQINSNAQQNNAVYGTTKSMTAKAPISAYQAEVVAVKPLPSITDSVTLSAEAMALSKQPPATSKEAGILPSSPTFINEREKVDNYLEYRKAQAQYQIYSNMAGVATGNSNGISPVTAYYVSNNDEARDALVNSKAQQQQISTMQTYVKTTQSIYEQG</sequence>
<proteinExistence type="predicted"/>
<evidence type="ECO:0000313" key="1">
    <source>
        <dbReference type="EMBL" id="EDQ01211.1"/>
    </source>
</evidence>
<protein>
    <submittedName>
        <fullName evidence="1">Uncharacterized protein</fullName>
    </submittedName>
</protein>